<reference evidence="1" key="1">
    <citation type="submission" date="2017-06" db="EMBL/GenBank/DDBJ databases">
        <title>Novel phages from South African skin metaviromes.</title>
        <authorList>
            <person name="van Zyl L.J."/>
            <person name="Abrahams Y."/>
            <person name="Stander E.A."/>
            <person name="Kirby B.M."/>
            <person name="Clavaud C."/>
            <person name="Farcet C."/>
            <person name="Breton L."/>
            <person name="Trindade M.I."/>
        </authorList>
    </citation>
    <scope>NUCLEOTIDE SEQUENCE</scope>
</reference>
<gene>
    <name evidence="1" type="ORF">9F6_15</name>
</gene>
<dbReference type="EMBL" id="MF417897">
    <property type="protein sequence ID" value="ASN69834.1"/>
    <property type="molecule type" value="Genomic_DNA"/>
</dbReference>
<sequence length="87" mass="10474">MTKKLKPIQSIYLELVHEYFKSNQKCDLGLSRTFDDELIIEFLHYHDHYKTNNKLIQIFESKPESHKRLKNLVIEVMRSQRKIKKGA</sequence>
<name>A0A2H4J3S9_9CAUD</name>
<protein>
    <submittedName>
        <fullName evidence="1">Uncharacterized protein</fullName>
    </submittedName>
</protein>
<proteinExistence type="predicted"/>
<accession>A0A2H4J3S9</accession>
<evidence type="ECO:0000313" key="1">
    <source>
        <dbReference type="EMBL" id="ASN69834.1"/>
    </source>
</evidence>
<organism evidence="1">
    <name type="scientific">uncultured Caudovirales phage</name>
    <dbReference type="NCBI Taxonomy" id="2100421"/>
    <lineage>
        <taxon>Viruses</taxon>
        <taxon>Duplodnaviria</taxon>
        <taxon>Heunggongvirae</taxon>
        <taxon>Uroviricota</taxon>
        <taxon>Caudoviricetes</taxon>
        <taxon>Peduoviridae</taxon>
        <taxon>Maltschvirus</taxon>
        <taxon>Maltschvirus maltsch</taxon>
    </lineage>
</organism>